<proteinExistence type="inferred from homology"/>
<dbReference type="Proteomes" id="UP001515500">
    <property type="component" value="Chromosome 15"/>
</dbReference>
<dbReference type="FunFam" id="3.40.50.2000:FF:000061">
    <property type="entry name" value="UDP-glycosyltransferase 83A1"/>
    <property type="match status" value="1"/>
</dbReference>
<dbReference type="GeneID" id="120278076"/>
<protein>
    <submittedName>
        <fullName evidence="4">UDP-glycosyltransferase 83A1-like</fullName>
    </submittedName>
</protein>
<dbReference type="Gene3D" id="3.40.50.2000">
    <property type="entry name" value="Glycogen Phosphorylase B"/>
    <property type="match status" value="2"/>
</dbReference>
<dbReference type="FunFam" id="3.40.50.2000:FF:000108">
    <property type="entry name" value="UDP-glycosyltransferase 83A1"/>
    <property type="match status" value="1"/>
</dbReference>
<evidence type="ECO:0000313" key="3">
    <source>
        <dbReference type="Proteomes" id="UP001515500"/>
    </source>
</evidence>
<dbReference type="RefSeq" id="XP_039140915.1">
    <property type="nucleotide sequence ID" value="XM_039284981.1"/>
</dbReference>
<dbReference type="SUPFAM" id="SSF53756">
    <property type="entry name" value="UDP-Glycosyltransferase/glycogen phosphorylase"/>
    <property type="match status" value="1"/>
</dbReference>
<accession>A0AB40CQV3</accession>
<gene>
    <name evidence="4" type="primary">LOC120278076</name>
</gene>
<reference evidence="4" key="1">
    <citation type="submission" date="2025-08" db="UniProtKB">
        <authorList>
            <consortium name="RefSeq"/>
        </authorList>
    </citation>
    <scope>IDENTIFICATION</scope>
</reference>
<dbReference type="GO" id="GO:0080043">
    <property type="term" value="F:quercetin 3-O-glucosyltransferase activity"/>
    <property type="evidence" value="ECO:0007669"/>
    <property type="project" value="TreeGrafter"/>
</dbReference>
<dbReference type="CDD" id="cd03784">
    <property type="entry name" value="GT1_Gtf-like"/>
    <property type="match status" value="1"/>
</dbReference>
<dbReference type="PANTHER" id="PTHR11926:SF1412">
    <property type="entry name" value="UDP-GLYCOSYLTRANSFERASE 83A1-LIKE"/>
    <property type="match status" value="1"/>
</dbReference>
<dbReference type="Pfam" id="PF00201">
    <property type="entry name" value="UDPGT"/>
    <property type="match status" value="1"/>
</dbReference>
<keyword evidence="2" id="KW-0808">Transferase</keyword>
<organism evidence="3 4">
    <name type="scientific">Dioscorea cayennensis subsp. rotundata</name>
    <name type="common">White Guinea yam</name>
    <name type="synonym">Dioscorea rotundata</name>
    <dbReference type="NCBI Taxonomy" id="55577"/>
    <lineage>
        <taxon>Eukaryota</taxon>
        <taxon>Viridiplantae</taxon>
        <taxon>Streptophyta</taxon>
        <taxon>Embryophyta</taxon>
        <taxon>Tracheophyta</taxon>
        <taxon>Spermatophyta</taxon>
        <taxon>Magnoliopsida</taxon>
        <taxon>Liliopsida</taxon>
        <taxon>Dioscoreales</taxon>
        <taxon>Dioscoreaceae</taxon>
        <taxon>Dioscorea</taxon>
    </lineage>
</organism>
<keyword evidence="3" id="KW-1185">Reference proteome</keyword>
<evidence type="ECO:0000313" key="4">
    <source>
        <dbReference type="RefSeq" id="XP_039140915.1"/>
    </source>
</evidence>
<comment type="similarity">
    <text evidence="1">Belongs to the UDP-glycosyltransferase family.</text>
</comment>
<evidence type="ECO:0000256" key="1">
    <source>
        <dbReference type="ARBA" id="ARBA00009995"/>
    </source>
</evidence>
<dbReference type="InterPro" id="IPR002213">
    <property type="entry name" value="UDP_glucos_trans"/>
</dbReference>
<evidence type="ECO:0000256" key="2">
    <source>
        <dbReference type="ARBA" id="ARBA00022679"/>
    </source>
</evidence>
<name>A0AB40CQV3_DIOCR</name>
<dbReference type="PANTHER" id="PTHR11926">
    <property type="entry name" value="GLUCOSYL/GLUCURONOSYL TRANSFERASES"/>
    <property type="match status" value="1"/>
</dbReference>
<dbReference type="GO" id="GO:0080044">
    <property type="term" value="F:quercetin 7-O-glucosyltransferase activity"/>
    <property type="evidence" value="ECO:0007669"/>
    <property type="project" value="TreeGrafter"/>
</dbReference>
<dbReference type="AlphaFoldDB" id="A0AB40CQV3"/>
<sequence length="457" mass="50637">MSSPHVILLPYPAQGHVIPFLELAYCLADSGFKVTFVNTEHIHGRVTEAIAAVEHDTGIINLVSIPDGLESIEERSDLVKLSVRLSEVVPRSLEELIDKVNKSGDGSKITSLIADENLSWIMPVAKTMGLHAVAFWPAAAASLSLLLSTSKLAEDGVIDGKTGLAKIEEKVQLSPGMPSILPREFAWNGLFCDLKSQEAIFNKIMDINKGLDFADMLICNSFHEIEAPTFKFMPKVLPIGPLLSGRRTGKAVGNFWPEDSSCISWLDKQNLSSTIYVAFGSFTVFDELQFKELALGLELTGRPFLWVVRPDLTDQTCNAYPEGFRERIRSRGLIVGWSPQQRVLAHPSIACFVSHCGWNSTMEGVTNGVPFLCWPYFTDQFMNKTYICDVWKNGLEVSYGEDRVVSREEICGKIEKLLGDEKIKTKALALKDLAFKSISHGGSSFKNFNSLIETIKQ</sequence>